<name>A0A7S3N712_9SPIT</name>
<gene>
    <name evidence="3" type="ORF">EHAR0213_LOCUS1678</name>
</gene>
<proteinExistence type="predicted"/>
<evidence type="ECO:0000256" key="1">
    <source>
        <dbReference type="ARBA" id="ARBA00022837"/>
    </source>
</evidence>
<dbReference type="CDD" id="cd00051">
    <property type="entry name" value="EFh"/>
    <property type="match status" value="1"/>
</dbReference>
<dbReference type="SUPFAM" id="SSF47473">
    <property type="entry name" value="EF-hand"/>
    <property type="match status" value="1"/>
</dbReference>
<evidence type="ECO:0000259" key="2">
    <source>
        <dbReference type="PROSITE" id="PS50222"/>
    </source>
</evidence>
<dbReference type="InterPro" id="IPR002048">
    <property type="entry name" value="EF_hand_dom"/>
</dbReference>
<keyword evidence="1" id="KW-0106">Calcium</keyword>
<dbReference type="PROSITE" id="PS00018">
    <property type="entry name" value="EF_HAND_1"/>
    <property type="match status" value="2"/>
</dbReference>
<dbReference type="Gene3D" id="1.10.238.10">
    <property type="entry name" value="EF-hand"/>
    <property type="match status" value="1"/>
</dbReference>
<dbReference type="EMBL" id="HBII01003608">
    <property type="protein sequence ID" value="CAE0342771.1"/>
    <property type="molecule type" value="Transcribed_RNA"/>
</dbReference>
<dbReference type="InterPro" id="IPR018247">
    <property type="entry name" value="EF_Hand_1_Ca_BS"/>
</dbReference>
<organism evidence="3">
    <name type="scientific">Euplotes harpa</name>
    <dbReference type="NCBI Taxonomy" id="151035"/>
    <lineage>
        <taxon>Eukaryota</taxon>
        <taxon>Sar</taxon>
        <taxon>Alveolata</taxon>
        <taxon>Ciliophora</taxon>
        <taxon>Intramacronucleata</taxon>
        <taxon>Spirotrichea</taxon>
        <taxon>Hypotrichia</taxon>
        <taxon>Euplotida</taxon>
        <taxon>Euplotidae</taxon>
        <taxon>Euplotes</taxon>
    </lineage>
</organism>
<feature type="domain" description="EF-hand" evidence="2">
    <location>
        <begin position="407"/>
        <end position="442"/>
    </location>
</feature>
<dbReference type="Pfam" id="PF13499">
    <property type="entry name" value="EF-hand_7"/>
    <property type="match status" value="1"/>
</dbReference>
<feature type="domain" description="EF-hand" evidence="2">
    <location>
        <begin position="371"/>
        <end position="406"/>
    </location>
</feature>
<dbReference type="SMART" id="SM00054">
    <property type="entry name" value="EFh"/>
    <property type="match status" value="3"/>
</dbReference>
<reference evidence="3" key="1">
    <citation type="submission" date="2021-01" db="EMBL/GenBank/DDBJ databases">
        <authorList>
            <person name="Corre E."/>
            <person name="Pelletier E."/>
            <person name="Niang G."/>
            <person name="Scheremetjew M."/>
            <person name="Finn R."/>
            <person name="Kale V."/>
            <person name="Holt S."/>
            <person name="Cochrane G."/>
            <person name="Meng A."/>
            <person name="Brown T."/>
            <person name="Cohen L."/>
        </authorList>
    </citation>
    <scope>NUCLEOTIDE SEQUENCE</scope>
    <source>
        <strain evidence="3">FSP1.4</strain>
    </source>
</reference>
<dbReference type="PROSITE" id="PS50222">
    <property type="entry name" value="EF_HAND_2"/>
    <property type="match status" value="2"/>
</dbReference>
<evidence type="ECO:0000313" key="3">
    <source>
        <dbReference type="EMBL" id="CAE0342771.1"/>
    </source>
</evidence>
<accession>A0A7S3N712</accession>
<dbReference type="GO" id="GO:0005509">
    <property type="term" value="F:calcium ion binding"/>
    <property type="evidence" value="ECO:0007669"/>
    <property type="project" value="InterPro"/>
</dbReference>
<protein>
    <recommendedName>
        <fullName evidence="2">EF-hand domain-containing protein</fullName>
    </recommendedName>
</protein>
<dbReference type="AlphaFoldDB" id="A0A7S3N712"/>
<dbReference type="InterPro" id="IPR011992">
    <property type="entry name" value="EF-hand-dom_pair"/>
</dbReference>
<sequence>MNIKVDTDVLKNYEVREKIPYKDVMRLLQYVQDPDSQEFSWVFLSEKPDANKADNDYSNFDTKSVNTHVTGYSFSSVRSSVVDARVIKLKSVSQMSRYASEASHKSQKRLVKIVEDPINESKKRIKLPAINKTTLEVDEIPDDEIYSVTGKIGYNHRKDRSKFYKKLSLIEKPGDIIETVSNGPRSVERQTKGKVNKLLNNSIDFPLARKTEALDGFINQMKKTPAELDIMNAAQLMKYLYDIGIDIRILNLIRSEFLKQDKNEKGELPTTDFIKIFRMVSKHDSQEMESKVINFLQEESGSVIKYSKFTKFLDYYNYVPVHIKKDRNFSQELYYILTSNKFSKFGEKYETEQEKTGVKEGLDMLWLKIEERFHKVARAFRFFDINNNGTICFNEFELGIHKLGMNFTREHAKKMFDYADTDHDGNIQYNEFCELCEEARRGIDPYKFEKANHHRAASEIKHGSEKLKDFGMTGNLNYTSMDDDIISSSLASFKKKKNTIVLPSTKNEKFTYGIKTPMSDDIGYVMNYEPLNEYLRQSKVIEDRMNSKKVVKNIFK</sequence>